<keyword evidence="1" id="KW-1133">Transmembrane helix</keyword>
<evidence type="ECO:0000313" key="3">
    <source>
        <dbReference type="Proteomes" id="UP000007127"/>
    </source>
</evidence>
<keyword evidence="1" id="KW-0472">Membrane</keyword>
<evidence type="ECO:0000256" key="1">
    <source>
        <dbReference type="SAM" id="Phobius"/>
    </source>
</evidence>
<sequence length="121" mass="13106">MRLFNTGHVRFSACPVSFMIDTKMTGFPDVIQAFAITSRVILAVFGGYAVAAMIAVLLSVALPMPRVDATLFGMLISFIVWAAVATAVFLVRRTTVAWLMTLLFVAVPGIAFYWLQAGGDI</sequence>
<gene>
    <name evidence="2" type="ORF">TH3_01620</name>
</gene>
<feature type="transmembrane region" description="Helical" evidence="1">
    <location>
        <begin position="69"/>
        <end position="91"/>
    </location>
</feature>
<name>A0AB72U892_9PROT</name>
<proteinExistence type="predicted"/>
<protein>
    <recommendedName>
        <fullName evidence="4">Iron uptake protein</fullName>
    </recommendedName>
</protein>
<dbReference type="AlphaFoldDB" id="A0AB72U892"/>
<dbReference type="EMBL" id="CP004388">
    <property type="protein sequence ID" value="AJD50450.1"/>
    <property type="molecule type" value="Genomic_DNA"/>
</dbReference>
<keyword evidence="1" id="KW-0812">Transmembrane</keyword>
<feature type="transmembrane region" description="Helical" evidence="1">
    <location>
        <begin position="40"/>
        <end position="63"/>
    </location>
</feature>
<accession>A0AB72U892</accession>
<dbReference type="Proteomes" id="UP000007127">
    <property type="component" value="Chromosome"/>
</dbReference>
<reference evidence="2 3" key="1">
    <citation type="journal article" date="2012" name="J. Bacteriol.">
        <title>Genome sequence of Thalassospira xiamenensis type strain M-5.</title>
        <authorList>
            <person name="Lai Q."/>
            <person name="Shao Z."/>
        </authorList>
    </citation>
    <scope>NUCLEOTIDE SEQUENCE [LARGE SCALE GENOMIC DNA]</scope>
    <source>
        <strain evidence="2 3">M-5</strain>
    </source>
</reference>
<feature type="transmembrane region" description="Helical" evidence="1">
    <location>
        <begin position="96"/>
        <end position="115"/>
    </location>
</feature>
<evidence type="ECO:0000313" key="2">
    <source>
        <dbReference type="EMBL" id="AJD50450.1"/>
    </source>
</evidence>
<dbReference type="KEGG" id="txi:TH3_01620"/>
<evidence type="ECO:0008006" key="4">
    <source>
        <dbReference type="Google" id="ProtNLM"/>
    </source>
</evidence>
<organism evidence="2 3">
    <name type="scientific">Thalassospira xiamenensis M-5 = DSM 17429</name>
    <dbReference type="NCBI Taxonomy" id="1123366"/>
    <lineage>
        <taxon>Bacteria</taxon>
        <taxon>Pseudomonadati</taxon>
        <taxon>Pseudomonadota</taxon>
        <taxon>Alphaproteobacteria</taxon>
        <taxon>Rhodospirillales</taxon>
        <taxon>Thalassospiraceae</taxon>
        <taxon>Thalassospira</taxon>
    </lineage>
</organism>